<sequence>MGASLQSDVPGTANAKKGIRLAIPPARKPHRWRSILLFWVSPAVTIAAIAGLLATHEIRTAELQSRELSRYAQTLQYTLQPGPSDAILYPQHGPFDLRLGYARLPELLERAQRQNFEILQQARFSQPLLNYGQRGLPVPYPEKTQAGLAIYDCRKEPLYNFAYPQQHYSSFSVIPPLVVHSLLFIENRDLLDPAQPRANPAVDWPRFVKAALSQLGKRLDLASDTAGGSTLATQLEKYRHSPRGLTDSPNEKLRQMFSASVRAYQQGPDTLQWRQRVVRDYLNTVPLAAAPGHGEVHGLAAGLKVWFNADFDRLNQLLGAAGTAGSTDSQNLAAQGQALRQVLSLLIAQRRPSYYLNRGREDLSTLTDSHVRLLARAGLIDDALQSAALQSKVEFRDWVNTPIQHQIDSTKGINVARGRLSSLLGLPLYDLDRLDLAAGSTLAGPLQREVSQYLRRLADPEFATEIGLLGERLLSANNTDQVRYSFTLFERSADGNRVRVQTDNTDQPFDINEGSKLELGSTAKLRVLAHYLGVIAELHQRFAGLSRAELLAVEIAPDDYLTRWVQDYLARGHDPELEAMLAAAMERRYSASPYERFFTGGGLHTFSNFRREDNGRQATVREAVQESLNLPFVRLLRDLVRYSIYQGPINAAGLLKDDRDPRREDYLRRFADKEGRVFLLRFWRKYRNKTPDEQLDIFLDGLRQTPVRLAAVHRYLKPDSSQAQFDTFLRERLPGENLTEKELTGLYEKYGPGAFNLTDQGYIARVHPLELWLLRYRLEHSIATFADAVDASETQRQDVYRWLFRTRHKSARDSRIRTMLEVEAFLDIHERWQRLGFPFEHLVPSLATALGSSGDRPAALAELMGIIMNDGVRLPSLRIEQLNFAVDTPYETRLGQRSSSGVRVMQPEVARVLRSALNSVVEGGTARRLQGTFSDIQGEPLTLGGKTGTGDNRIEQVGRGGQVINSRVLNRTATFVFYLGPNHFGTLTAFVPGSDAKDFKFTSALPVQVLKGMAPILQPYLQPGSQCGAPLALQTTAS</sequence>
<keyword evidence="3" id="KW-0645">Protease</keyword>
<keyword evidence="9" id="KW-0472">Membrane</keyword>
<dbReference type="EMBL" id="CP073347">
    <property type="protein sequence ID" value="UTW13968.1"/>
    <property type="molecule type" value="Genomic_DNA"/>
</dbReference>
<keyword evidence="4" id="KW-0328">Glycosyltransferase</keyword>
<keyword evidence="5" id="KW-0808">Transferase</keyword>
<comment type="pathway">
    <text evidence="1">Cell wall biogenesis; peptidoglycan biosynthesis.</text>
</comment>
<evidence type="ECO:0000256" key="7">
    <source>
        <dbReference type="ARBA" id="ARBA00044770"/>
    </source>
</evidence>
<evidence type="ECO:0000256" key="9">
    <source>
        <dbReference type="SAM" id="Phobius"/>
    </source>
</evidence>
<dbReference type="Gene3D" id="3.40.710.10">
    <property type="entry name" value="DD-peptidase/beta-lactamase superfamily"/>
    <property type="match status" value="1"/>
</dbReference>
<dbReference type="InterPro" id="IPR001264">
    <property type="entry name" value="Glyco_trans_51"/>
</dbReference>
<keyword evidence="9" id="KW-0812">Transmembrane</keyword>
<evidence type="ECO:0000313" key="12">
    <source>
        <dbReference type="Proteomes" id="UP001058461"/>
    </source>
</evidence>
<dbReference type="PANTHER" id="PTHR32282">
    <property type="entry name" value="BINDING PROTEIN TRANSPEPTIDASE, PUTATIVE-RELATED"/>
    <property type="match status" value="1"/>
</dbReference>
<evidence type="ECO:0000313" key="11">
    <source>
        <dbReference type="EMBL" id="UTW13968.1"/>
    </source>
</evidence>
<protein>
    <recommendedName>
        <fullName evidence="7">peptidoglycan glycosyltransferase</fullName>
        <ecNumber evidence="7">2.4.99.28</ecNumber>
    </recommendedName>
</protein>
<keyword evidence="6" id="KW-0511">Multifunctional enzyme</keyword>
<proteinExistence type="predicted"/>
<evidence type="ECO:0000256" key="6">
    <source>
        <dbReference type="ARBA" id="ARBA00023268"/>
    </source>
</evidence>
<dbReference type="InterPro" id="IPR012338">
    <property type="entry name" value="Beta-lactam/transpept-like"/>
</dbReference>
<evidence type="ECO:0000256" key="1">
    <source>
        <dbReference type="ARBA" id="ARBA00004752"/>
    </source>
</evidence>
<accession>A0ABY5HQX7</accession>
<dbReference type="InterPro" id="IPR023346">
    <property type="entry name" value="Lysozyme-like_dom_sf"/>
</dbReference>
<dbReference type="EC" id="2.4.99.28" evidence="7"/>
<reference evidence="11" key="1">
    <citation type="submission" date="2021-04" db="EMBL/GenBank/DDBJ databases">
        <title>Oceanospirillales bacteria with DddD are important DMSP degraders in coastal seawater.</title>
        <authorList>
            <person name="Liu J."/>
        </authorList>
    </citation>
    <scope>NUCLEOTIDE SEQUENCE</scope>
    <source>
        <strain evidence="11">D13-1</strain>
    </source>
</reference>
<evidence type="ECO:0000256" key="8">
    <source>
        <dbReference type="ARBA" id="ARBA00049902"/>
    </source>
</evidence>
<dbReference type="Gene3D" id="1.10.3810.10">
    <property type="entry name" value="Biosynthetic peptidoglycan transglycosylase-like"/>
    <property type="match status" value="1"/>
</dbReference>
<keyword evidence="2" id="KW-0121">Carboxypeptidase</keyword>
<evidence type="ECO:0000259" key="10">
    <source>
        <dbReference type="Pfam" id="PF00912"/>
    </source>
</evidence>
<dbReference type="SUPFAM" id="SSF53955">
    <property type="entry name" value="Lysozyme-like"/>
    <property type="match status" value="1"/>
</dbReference>
<feature type="domain" description="Glycosyl transferase family 51" evidence="10">
    <location>
        <begin position="158"/>
        <end position="316"/>
    </location>
</feature>
<dbReference type="Pfam" id="PF00912">
    <property type="entry name" value="Transgly"/>
    <property type="match status" value="1"/>
</dbReference>
<evidence type="ECO:0000256" key="3">
    <source>
        <dbReference type="ARBA" id="ARBA00022670"/>
    </source>
</evidence>
<gene>
    <name evidence="11" type="ORF">KDW95_10165</name>
</gene>
<evidence type="ECO:0000256" key="2">
    <source>
        <dbReference type="ARBA" id="ARBA00022645"/>
    </source>
</evidence>
<dbReference type="PANTHER" id="PTHR32282:SF24">
    <property type="entry name" value="GLYCOSYL TRANSFERASE FAMILY 51 DOMAIN-CONTAINING PROTEIN"/>
    <property type="match status" value="1"/>
</dbReference>
<keyword evidence="12" id="KW-1185">Reference proteome</keyword>
<feature type="transmembrane region" description="Helical" evidence="9">
    <location>
        <begin position="35"/>
        <end position="54"/>
    </location>
</feature>
<organism evidence="11 12">
    <name type="scientific">Marinobacterium rhizophilum</name>
    <dbReference type="NCBI Taxonomy" id="420402"/>
    <lineage>
        <taxon>Bacteria</taxon>
        <taxon>Pseudomonadati</taxon>
        <taxon>Pseudomonadota</taxon>
        <taxon>Gammaproteobacteria</taxon>
        <taxon>Oceanospirillales</taxon>
        <taxon>Oceanospirillaceae</taxon>
        <taxon>Marinobacterium</taxon>
    </lineage>
</organism>
<dbReference type="InterPro" id="IPR050396">
    <property type="entry name" value="Glycosyltr_51/Transpeptidase"/>
</dbReference>
<dbReference type="SUPFAM" id="SSF56601">
    <property type="entry name" value="beta-lactamase/transpeptidase-like"/>
    <property type="match status" value="2"/>
</dbReference>
<name>A0ABY5HQX7_9GAMM</name>
<keyword evidence="9" id="KW-1133">Transmembrane helix</keyword>
<dbReference type="InterPro" id="IPR036950">
    <property type="entry name" value="PBP_transglycosylase"/>
</dbReference>
<comment type="catalytic activity">
    <reaction evidence="8">
        <text>[GlcNAc-(1-&gt;4)-Mur2Ac(oyl-L-Ala-gamma-D-Glu-L-Lys-D-Ala-D-Ala)](n)-di-trans,octa-cis-undecaprenyl diphosphate + beta-D-GlcNAc-(1-&gt;4)-Mur2Ac(oyl-L-Ala-gamma-D-Glu-L-Lys-D-Ala-D-Ala)-di-trans,octa-cis-undecaprenyl diphosphate = [GlcNAc-(1-&gt;4)-Mur2Ac(oyl-L-Ala-gamma-D-Glu-L-Lys-D-Ala-D-Ala)](n+1)-di-trans,octa-cis-undecaprenyl diphosphate + di-trans,octa-cis-undecaprenyl diphosphate + H(+)</text>
        <dbReference type="Rhea" id="RHEA:23708"/>
        <dbReference type="Rhea" id="RHEA-COMP:9602"/>
        <dbReference type="Rhea" id="RHEA-COMP:9603"/>
        <dbReference type="ChEBI" id="CHEBI:15378"/>
        <dbReference type="ChEBI" id="CHEBI:58405"/>
        <dbReference type="ChEBI" id="CHEBI:60033"/>
        <dbReference type="ChEBI" id="CHEBI:78435"/>
        <dbReference type="EC" id="2.4.99.28"/>
    </reaction>
</comment>
<evidence type="ECO:0000256" key="5">
    <source>
        <dbReference type="ARBA" id="ARBA00022679"/>
    </source>
</evidence>
<keyword evidence="3" id="KW-0378">Hydrolase</keyword>
<evidence type="ECO:0000256" key="4">
    <source>
        <dbReference type="ARBA" id="ARBA00022676"/>
    </source>
</evidence>
<dbReference type="Proteomes" id="UP001058461">
    <property type="component" value="Chromosome"/>
</dbReference>